<evidence type="ECO:0000256" key="1">
    <source>
        <dbReference type="ARBA" id="ARBA00022741"/>
    </source>
</evidence>
<evidence type="ECO:0000256" key="5">
    <source>
        <dbReference type="SAM" id="Coils"/>
    </source>
</evidence>
<organism evidence="8 9">
    <name type="scientific">Euplotes crassus</name>
    <dbReference type="NCBI Taxonomy" id="5936"/>
    <lineage>
        <taxon>Eukaryota</taxon>
        <taxon>Sar</taxon>
        <taxon>Alveolata</taxon>
        <taxon>Ciliophora</taxon>
        <taxon>Intramacronucleata</taxon>
        <taxon>Spirotrichea</taxon>
        <taxon>Hypotrichia</taxon>
        <taxon>Euplotida</taxon>
        <taxon>Euplotidae</taxon>
        <taxon>Moneuplotes</taxon>
    </lineage>
</organism>
<dbReference type="FunFam" id="3.40.850.10:FF:000080">
    <property type="entry name" value="Kinesin-like protein"/>
    <property type="match status" value="1"/>
</dbReference>
<evidence type="ECO:0000259" key="7">
    <source>
        <dbReference type="PROSITE" id="PS50067"/>
    </source>
</evidence>
<dbReference type="GO" id="GO:0008017">
    <property type="term" value="F:microtubule binding"/>
    <property type="evidence" value="ECO:0007669"/>
    <property type="project" value="InterPro"/>
</dbReference>
<dbReference type="InterPro" id="IPR027640">
    <property type="entry name" value="Kinesin-like_fam"/>
</dbReference>
<evidence type="ECO:0000256" key="3">
    <source>
        <dbReference type="PROSITE-ProRule" id="PRU00283"/>
    </source>
</evidence>
<gene>
    <name evidence="8" type="ORF">ECRASSUSDP1_LOCUS2704</name>
</gene>
<dbReference type="InterPro" id="IPR001752">
    <property type="entry name" value="Kinesin_motor_dom"/>
</dbReference>
<keyword evidence="3 4" id="KW-0505">Motor protein</keyword>
<dbReference type="Pfam" id="PF00225">
    <property type="entry name" value="Kinesin"/>
    <property type="match status" value="1"/>
</dbReference>
<dbReference type="PANTHER" id="PTHR47969:SF33">
    <property type="entry name" value="KINESIN-LIKE PROTEIN"/>
    <property type="match status" value="1"/>
</dbReference>
<dbReference type="PANTHER" id="PTHR47969">
    <property type="entry name" value="CHROMOSOME-ASSOCIATED KINESIN KIF4A-RELATED"/>
    <property type="match status" value="1"/>
</dbReference>
<sequence>MKKGKTKRSKTLKRGKTKGIETPERSNSGVTVLTNTKSAISRGPDPISKGGESVKVVVRIRPMNMKEQKRSDQYIVEAVDDKHIQCQEANKICKNLQEDVFDKCGVHELIDAALTGYSATVFAYGQTGSGKTYTMAGIEDKLGNKEWVPDNNDGLIPRSIRYMWERMTNRKEQFYVKAAFMEIYNEQLRDLLNPSTGILQCRWSAKSGFFVEDLMVVECTSPDDLISVLHEGMKNRKSGSHELNPDSSRSHSILIIYLISETVADDGHIFKKYGKISFVDLAGSERLKETKSKGVMLKETGNINKSLFTLGKVISCLADSKKKKSDKHVPYRDSKLTMLLMDSLGGKSKALMIACISPSSAYLEETLSTLNYATRTMNIKNKPIIQMDKLEQDIYNLKEEAQRLRLENEWLTKEIKSRNGGKPIEIPKQLASINLPPIKGRDAFQVEIGGGPRSEMIPGGGGFEGLSKPLSAQSNMSGRRAAAATDFGGEFSGQLMMQEFDLEVIRLKQENHQLRYQKELTKRDYENVLFENNTLNSKLENLENVFIGSAIQRNPAKSKSNLSSDYATSTLMLENQKLKKKLEHVEHERLELSRTVQSFQEKAPPIHSKAFDTVKEEKEIKKLQRQLDFFKKQEKDLLAQLNKPL</sequence>
<keyword evidence="5" id="KW-0175">Coiled coil</keyword>
<feature type="binding site" evidence="3">
    <location>
        <begin position="125"/>
        <end position="132"/>
    </location>
    <ligand>
        <name>ATP</name>
        <dbReference type="ChEBI" id="CHEBI:30616"/>
    </ligand>
</feature>
<name>A0AAD1X389_EUPCR</name>
<feature type="coiled-coil region" evidence="5">
    <location>
        <begin position="525"/>
        <end position="640"/>
    </location>
</feature>
<dbReference type="GO" id="GO:0007052">
    <property type="term" value="P:mitotic spindle organization"/>
    <property type="evidence" value="ECO:0007669"/>
    <property type="project" value="TreeGrafter"/>
</dbReference>
<evidence type="ECO:0000256" key="4">
    <source>
        <dbReference type="RuleBase" id="RU000394"/>
    </source>
</evidence>
<dbReference type="CDD" id="cd00106">
    <property type="entry name" value="KISc"/>
    <property type="match status" value="1"/>
</dbReference>
<feature type="coiled-coil region" evidence="5">
    <location>
        <begin position="387"/>
        <end position="414"/>
    </location>
</feature>
<accession>A0AAD1X389</accession>
<dbReference type="EMBL" id="CAMPGE010002584">
    <property type="protein sequence ID" value="CAI2361393.1"/>
    <property type="molecule type" value="Genomic_DNA"/>
</dbReference>
<dbReference type="InterPro" id="IPR027417">
    <property type="entry name" value="P-loop_NTPase"/>
</dbReference>
<protein>
    <recommendedName>
        <fullName evidence="4">Kinesin-like protein</fullName>
    </recommendedName>
</protein>
<evidence type="ECO:0000313" key="9">
    <source>
        <dbReference type="Proteomes" id="UP001295684"/>
    </source>
</evidence>
<dbReference type="Proteomes" id="UP001295684">
    <property type="component" value="Unassembled WGS sequence"/>
</dbReference>
<evidence type="ECO:0000256" key="2">
    <source>
        <dbReference type="ARBA" id="ARBA00022840"/>
    </source>
</evidence>
<keyword evidence="2 3" id="KW-0067">ATP-binding</keyword>
<dbReference type="PROSITE" id="PS50067">
    <property type="entry name" value="KINESIN_MOTOR_2"/>
    <property type="match status" value="1"/>
</dbReference>
<dbReference type="AlphaFoldDB" id="A0AAD1X389"/>
<dbReference type="SMART" id="SM00129">
    <property type="entry name" value="KISc"/>
    <property type="match status" value="1"/>
</dbReference>
<proteinExistence type="inferred from homology"/>
<dbReference type="GO" id="GO:0005874">
    <property type="term" value="C:microtubule"/>
    <property type="evidence" value="ECO:0007669"/>
    <property type="project" value="UniProtKB-KW"/>
</dbReference>
<dbReference type="GO" id="GO:0051231">
    <property type="term" value="P:spindle elongation"/>
    <property type="evidence" value="ECO:0007669"/>
    <property type="project" value="TreeGrafter"/>
</dbReference>
<feature type="compositionally biased region" description="Basic residues" evidence="6">
    <location>
        <begin position="1"/>
        <end position="17"/>
    </location>
</feature>
<dbReference type="Gene3D" id="3.40.850.10">
    <property type="entry name" value="Kinesin motor domain"/>
    <property type="match status" value="1"/>
</dbReference>
<comment type="caution">
    <text evidence="8">The sequence shown here is derived from an EMBL/GenBank/DDBJ whole genome shotgun (WGS) entry which is preliminary data.</text>
</comment>
<dbReference type="GO" id="GO:0005524">
    <property type="term" value="F:ATP binding"/>
    <property type="evidence" value="ECO:0007669"/>
    <property type="project" value="UniProtKB-UniRule"/>
</dbReference>
<evidence type="ECO:0000313" key="8">
    <source>
        <dbReference type="EMBL" id="CAI2361393.1"/>
    </source>
</evidence>
<dbReference type="SUPFAM" id="SSF52540">
    <property type="entry name" value="P-loop containing nucleoside triphosphate hydrolases"/>
    <property type="match status" value="1"/>
</dbReference>
<comment type="similarity">
    <text evidence="3 4">Belongs to the TRAFAC class myosin-kinesin ATPase superfamily. Kinesin family.</text>
</comment>
<dbReference type="InterPro" id="IPR036961">
    <property type="entry name" value="Kinesin_motor_dom_sf"/>
</dbReference>
<evidence type="ECO:0000256" key="6">
    <source>
        <dbReference type="SAM" id="MobiDB-lite"/>
    </source>
</evidence>
<dbReference type="PRINTS" id="PR00380">
    <property type="entry name" value="KINESINHEAVY"/>
</dbReference>
<dbReference type="GO" id="GO:0005875">
    <property type="term" value="C:microtubule associated complex"/>
    <property type="evidence" value="ECO:0007669"/>
    <property type="project" value="TreeGrafter"/>
</dbReference>
<reference evidence="8" key="1">
    <citation type="submission" date="2023-07" db="EMBL/GenBank/DDBJ databases">
        <authorList>
            <consortium name="AG Swart"/>
            <person name="Singh M."/>
            <person name="Singh A."/>
            <person name="Seah K."/>
            <person name="Emmerich C."/>
        </authorList>
    </citation>
    <scope>NUCLEOTIDE SEQUENCE</scope>
    <source>
        <strain evidence="8">DP1</strain>
    </source>
</reference>
<dbReference type="InterPro" id="IPR019821">
    <property type="entry name" value="Kinesin_motor_CS"/>
</dbReference>
<keyword evidence="4" id="KW-0493">Microtubule</keyword>
<keyword evidence="9" id="KW-1185">Reference proteome</keyword>
<dbReference type="GO" id="GO:0007018">
    <property type="term" value="P:microtubule-based movement"/>
    <property type="evidence" value="ECO:0007669"/>
    <property type="project" value="InterPro"/>
</dbReference>
<dbReference type="GO" id="GO:0003777">
    <property type="term" value="F:microtubule motor activity"/>
    <property type="evidence" value="ECO:0007669"/>
    <property type="project" value="InterPro"/>
</dbReference>
<keyword evidence="1 3" id="KW-0547">Nucleotide-binding</keyword>
<feature type="region of interest" description="Disordered" evidence="6">
    <location>
        <begin position="1"/>
        <end position="30"/>
    </location>
</feature>
<dbReference type="PROSITE" id="PS00411">
    <property type="entry name" value="KINESIN_MOTOR_1"/>
    <property type="match status" value="1"/>
</dbReference>
<feature type="domain" description="Kinesin motor" evidence="7">
    <location>
        <begin position="53"/>
        <end position="379"/>
    </location>
</feature>